<dbReference type="EMBL" id="ABLOMU010000001">
    <property type="protein sequence ID" value="EKT4439504.1"/>
    <property type="molecule type" value="Genomic_DNA"/>
</dbReference>
<gene>
    <name evidence="1" type="ORF">QEK83_000097</name>
</gene>
<sequence>MGFFQKLKGIFARVAVEPVVALPVAVEEVAAVEDCVRDSGADEIRSSLVLLGYHQDVANLVVEGDLAKADDYLSIYRYEAARVFNCAVSFTEKTSVSRSDLLRVAAKYIADFSRIHEKFFVNTVGNLDVETSIELVGQGVLGVHCYSELLLLDLSQHIDCHPRMEDLLRAIIQHRLSLNFDGMLMLLAGKDRAEGGA</sequence>
<name>A0AAI9C7Q1_STEMA</name>
<evidence type="ECO:0000313" key="1">
    <source>
        <dbReference type="EMBL" id="EKT4439504.1"/>
    </source>
</evidence>
<reference evidence="1" key="1">
    <citation type="submission" date="2022-07" db="EMBL/GenBank/DDBJ databases">
        <authorList>
            <consortium name="Clinical and Environmental Microbiology Branch: Whole genome sequencing antimicrobial resistance pathogens in the healthcare setting"/>
        </authorList>
    </citation>
    <scope>NUCLEOTIDE SEQUENCE</scope>
    <source>
        <strain evidence="1">Stenotrophomonas_maltophilia_2021CK-00905</strain>
    </source>
</reference>
<proteinExistence type="predicted"/>
<evidence type="ECO:0000313" key="2">
    <source>
        <dbReference type="Proteomes" id="UP001214521"/>
    </source>
</evidence>
<comment type="caution">
    <text evidence="1">The sequence shown here is derived from an EMBL/GenBank/DDBJ whole genome shotgun (WGS) entry which is preliminary data.</text>
</comment>
<dbReference type="Proteomes" id="UP001214521">
    <property type="component" value="Unassembled WGS sequence"/>
</dbReference>
<protein>
    <submittedName>
        <fullName evidence="1">Uncharacterized protein</fullName>
    </submittedName>
</protein>
<organism evidence="1 2">
    <name type="scientific">Stenotrophomonas maltophilia</name>
    <name type="common">Pseudomonas maltophilia</name>
    <name type="synonym">Xanthomonas maltophilia</name>
    <dbReference type="NCBI Taxonomy" id="40324"/>
    <lineage>
        <taxon>Bacteria</taxon>
        <taxon>Pseudomonadati</taxon>
        <taxon>Pseudomonadota</taxon>
        <taxon>Gammaproteobacteria</taxon>
        <taxon>Lysobacterales</taxon>
        <taxon>Lysobacteraceae</taxon>
        <taxon>Stenotrophomonas</taxon>
        <taxon>Stenotrophomonas maltophilia group</taxon>
    </lineage>
</organism>
<dbReference type="RefSeq" id="WP_242883742.1">
    <property type="nucleotide sequence ID" value="NZ_JAKJRK010000010.1"/>
</dbReference>
<accession>A0AAI9C7Q1</accession>
<dbReference type="AlphaFoldDB" id="A0AAI9C7Q1"/>